<evidence type="ECO:0000313" key="1">
    <source>
        <dbReference type="EMBL" id="MCT2407001.1"/>
    </source>
</evidence>
<accession>A0ABT2IEH7</accession>
<protein>
    <submittedName>
        <fullName evidence="1">Uncharacterized protein</fullName>
    </submittedName>
</protein>
<dbReference type="RefSeq" id="WP_259828063.1">
    <property type="nucleotide sequence ID" value="NZ_JANZQH010000002.1"/>
</dbReference>
<evidence type="ECO:0000313" key="2">
    <source>
        <dbReference type="Proteomes" id="UP001142057"/>
    </source>
</evidence>
<comment type="caution">
    <text evidence="1">The sequence shown here is derived from an EMBL/GenBank/DDBJ whole genome shotgun (WGS) entry which is preliminary data.</text>
</comment>
<reference evidence="1" key="1">
    <citation type="submission" date="2022-08" db="EMBL/GenBank/DDBJ databases">
        <title>Chryseobacterium antibioticum,isolated from the rhizosphere soil of Pyrola in Tibet.</title>
        <authorList>
            <person name="Kan Y."/>
        </authorList>
    </citation>
    <scope>NUCLEOTIDE SEQUENCE</scope>
    <source>
        <strain evidence="1">Pc2-12</strain>
    </source>
</reference>
<dbReference type="Proteomes" id="UP001142057">
    <property type="component" value="Unassembled WGS sequence"/>
</dbReference>
<keyword evidence="2" id="KW-1185">Reference proteome</keyword>
<proteinExistence type="predicted"/>
<gene>
    <name evidence="1" type="ORF">NZD88_05460</name>
</gene>
<organism evidence="1 2">
    <name type="scientific">Chryseobacterium pyrolae</name>
    <dbReference type="NCBI Taxonomy" id="2987481"/>
    <lineage>
        <taxon>Bacteria</taxon>
        <taxon>Pseudomonadati</taxon>
        <taxon>Bacteroidota</taxon>
        <taxon>Flavobacteriia</taxon>
        <taxon>Flavobacteriales</taxon>
        <taxon>Weeksellaceae</taxon>
        <taxon>Chryseobacterium group</taxon>
        <taxon>Chryseobacterium</taxon>
    </lineage>
</organism>
<sequence>MENQKTELRDIESGYWKYIVYESPDKDLYIDVLYNKDLYTGIIYNPLNFSDAKYNPLNFLMIGC</sequence>
<name>A0ABT2IEH7_9FLAO</name>
<dbReference type="EMBL" id="JANZQH010000002">
    <property type="protein sequence ID" value="MCT2407001.1"/>
    <property type="molecule type" value="Genomic_DNA"/>
</dbReference>